<dbReference type="EMBL" id="BK015404">
    <property type="protein sequence ID" value="DAE05177.1"/>
    <property type="molecule type" value="Genomic_DNA"/>
</dbReference>
<proteinExistence type="predicted"/>
<sequence length="124" mass="13789">MATITINGKEFPAPDIGGNLVVATNVSAGKNAKGEFVGQKVGRDQYKFDSLQWKSLDAKTWADMLQEFDKFVVVAKIPDMVHNRFQTIRMYPGNRTATPIAFDKTGLPTMYRDCKVNIVDCGIN</sequence>
<protein>
    <submittedName>
        <fullName evidence="1">Uncharacterized protein</fullName>
    </submittedName>
</protein>
<name>A0A8S5PFN4_9CAUD</name>
<organism evidence="1">
    <name type="scientific">Siphoviridae sp. ctZ1O5</name>
    <dbReference type="NCBI Taxonomy" id="2825555"/>
    <lineage>
        <taxon>Viruses</taxon>
        <taxon>Duplodnaviria</taxon>
        <taxon>Heunggongvirae</taxon>
        <taxon>Uroviricota</taxon>
        <taxon>Caudoviricetes</taxon>
    </lineage>
</organism>
<evidence type="ECO:0000313" key="1">
    <source>
        <dbReference type="EMBL" id="DAE05177.1"/>
    </source>
</evidence>
<accession>A0A8S5PFN4</accession>
<reference evidence="1" key="1">
    <citation type="journal article" date="2021" name="Proc. Natl. Acad. Sci. U.S.A.">
        <title>A Catalog of Tens of Thousands of Viruses from Human Metagenomes Reveals Hidden Associations with Chronic Diseases.</title>
        <authorList>
            <person name="Tisza M.J."/>
            <person name="Buck C.B."/>
        </authorList>
    </citation>
    <scope>NUCLEOTIDE SEQUENCE</scope>
    <source>
        <strain evidence="1">CtZ1O5</strain>
    </source>
</reference>